<keyword evidence="2" id="KW-0812">Transmembrane</keyword>
<sequence>MADDAIDKIRPRFEKEHRRRSREMSEIKAAIEKLRVRDMELTAGITEMATSMSRMTSQAEVMGMQVSTLQKQVEEMEGSLKSIGTSIEDLEVEVTSGKAKLAELELERQLTQKRVDDPSLVDVLEASSNQWNPVSREIYKKAVKEVIPAVDTLRSTASAYQQQVTKMSRFVALAVSLLVYGFVFAFLSGVVMVFRKVRGRFTLPRMLFIGDLFSTLFWAIMLVLYALLWTDPMLVIQNRMPAVFFVFQLSVLVSYVVYVYLRVIMFAEDLSWSTLGELLSVIVVGHHYYLRVWQPAMSEAGYVQRTVWVYYVCYMWMFGAFMYNRVQTFAPLQQLRGKKLSMLQWLLILRNRFWTDSSPDGEIETASLYSSDTD</sequence>
<feature type="region of interest" description="Disordered" evidence="1">
    <location>
        <begin position="1"/>
        <end position="21"/>
    </location>
</feature>
<feature type="transmembrane region" description="Helical" evidence="2">
    <location>
        <begin position="170"/>
        <end position="194"/>
    </location>
</feature>
<name>A0A7S1XHL5_9RHOD</name>
<feature type="transmembrane region" description="Helical" evidence="2">
    <location>
        <begin position="308"/>
        <end position="326"/>
    </location>
</feature>
<keyword evidence="2" id="KW-1133">Transmembrane helix</keyword>
<organism evidence="3">
    <name type="scientific">Erythrolobus australicus</name>
    <dbReference type="NCBI Taxonomy" id="1077150"/>
    <lineage>
        <taxon>Eukaryota</taxon>
        <taxon>Rhodophyta</taxon>
        <taxon>Bangiophyceae</taxon>
        <taxon>Porphyridiales</taxon>
        <taxon>Porphyridiaceae</taxon>
        <taxon>Erythrolobus</taxon>
    </lineage>
</organism>
<dbReference type="AlphaFoldDB" id="A0A7S1XHL5"/>
<keyword evidence="2" id="KW-0472">Membrane</keyword>
<feature type="transmembrane region" description="Helical" evidence="2">
    <location>
        <begin position="240"/>
        <end position="261"/>
    </location>
</feature>
<feature type="transmembrane region" description="Helical" evidence="2">
    <location>
        <begin position="206"/>
        <end position="228"/>
    </location>
</feature>
<accession>A0A7S1XHL5</accession>
<protein>
    <submittedName>
        <fullName evidence="3">Uncharacterized protein</fullName>
    </submittedName>
</protein>
<evidence type="ECO:0000256" key="1">
    <source>
        <dbReference type="SAM" id="MobiDB-lite"/>
    </source>
</evidence>
<gene>
    <name evidence="3" type="ORF">EAUS1353_LOCUS2675</name>
</gene>
<evidence type="ECO:0000313" key="3">
    <source>
        <dbReference type="EMBL" id="CAD9240935.1"/>
    </source>
</evidence>
<dbReference type="EMBL" id="HBGI01004146">
    <property type="protein sequence ID" value="CAD9240935.1"/>
    <property type="molecule type" value="Transcribed_RNA"/>
</dbReference>
<reference evidence="3" key="1">
    <citation type="submission" date="2021-01" db="EMBL/GenBank/DDBJ databases">
        <authorList>
            <person name="Corre E."/>
            <person name="Pelletier E."/>
            <person name="Niang G."/>
            <person name="Scheremetjew M."/>
            <person name="Finn R."/>
            <person name="Kale V."/>
            <person name="Holt S."/>
            <person name="Cochrane G."/>
            <person name="Meng A."/>
            <person name="Brown T."/>
            <person name="Cohen L."/>
        </authorList>
    </citation>
    <scope>NUCLEOTIDE SEQUENCE</scope>
    <source>
        <strain evidence="3">CCMP3124</strain>
    </source>
</reference>
<evidence type="ECO:0000256" key="2">
    <source>
        <dbReference type="SAM" id="Phobius"/>
    </source>
</evidence>
<proteinExistence type="predicted"/>